<dbReference type="EMBL" id="CAJVPT010000134">
    <property type="protein sequence ID" value="CAG8439380.1"/>
    <property type="molecule type" value="Genomic_DNA"/>
</dbReference>
<protein>
    <submittedName>
        <fullName evidence="1">3350_t:CDS:1</fullName>
    </submittedName>
</protein>
<reference evidence="1" key="1">
    <citation type="submission" date="2021-06" db="EMBL/GenBank/DDBJ databases">
        <authorList>
            <person name="Kallberg Y."/>
            <person name="Tangrot J."/>
            <person name="Rosling A."/>
        </authorList>
    </citation>
    <scope>NUCLEOTIDE SEQUENCE</scope>
    <source>
        <strain evidence="1">CL356</strain>
    </source>
</reference>
<evidence type="ECO:0000313" key="1">
    <source>
        <dbReference type="EMBL" id="CAG8439380.1"/>
    </source>
</evidence>
<accession>A0ACA9JW72</accession>
<organism evidence="1 2">
    <name type="scientific">Acaulospora colombiana</name>
    <dbReference type="NCBI Taxonomy" id="27376"/>
    <lineage>
        <taxon>Eukaryota</taxon>
        <taxon>Fungi</taxon>
        <taxon>Fungi incertae sedis</taxon>
        <taxon>Mucoromycota</taxon>
        <taxon>Glomeromycotina</taxon>
        <taxon>Glomeromycetes</taxon>
        <taxon>Diversisporales</taxon>
        <taxon>Acaulosporaceae</taxon>
        <taxon>Acaulospora</taxon>
    </lineage>
</organism>
<comment type="caution">
    <text evidence="1">The sequence shown here is derived from an EMBL/GenBank/DDBJ whole genome shotgun (WGS) entry which is preliminary data.</text>
</comment>
<name>A0ACA9JW72_9GLOM</name>
<evidence type="ECO:0000313" key="2">
    <source>
        <dbReference type="Proteomes" id="UP000789525"/>
    </source>
</evidence>
<keyword evidence="2" id="KW-1185">Reference proteome</keyword>
<dbReference type="Proteomes" id="UP000789525">
    <property type="component" value="Unassembled WGS sequence"/>
</dbReference>
<gene>
    <name evidence="1" type="ORF">ACOLOM_LOCUS129</name>
</gene>
<sequence>MDSKNSKYKKFINGIQDGVGTVLELGISISQAIPVASNIVLVIDRIMELVQKATSNKALCNFIGERLYYARSMLETNPVDDSIDVEVLNRYLDVLNAVEERIKIITEDKDKIKVWINIKNFTTAKELEQELMLLYYALTSANDELSLSIMKATHKNLIEMQGNVTKINTGVDQLQKDIHILAMNLDMDGWKTENVMLKAEKITELQNQPRVIRGSRGQVVKKKYLTQDVAQISEHNDELSLKVVSLLKLLTNCENVIKLKLYLITEWCEHGNLEEYLLKNKELDWNIRVNIAMDIANGIVFCHDRDILHRDIRTSNILLDARLRAKLSNFKWARRVQSVSVPKERLIDVSRYTAPEKLKDDKYPYSKRCDIYSFGIVLWVIAVQEVPYANMENFTKISKHVLNENRPEPVDESIIPKKYIEIMKEAWSHLSSNRKSADVMYNKLSKCLTDDDDVSSITLSEETAKFNEAVGNHGLHKYEEAWPIFRDLASANHTESMFYLGYYYEKGYVVPQNIERALKYYRKSANADCSHASYNYARVCSRIAHEYMEKAAKLGHFSSGMILTEWSLIELRMSPLRDKCNRLLSYLDADKEELRRNDKFSSDDRNELDERIEYLRKEIMQILDYSQTE</sequence>
<proteinExistence type="predicted"/>